<organism evidence="7 8">
    <name type="scientific">Ekhidna lutea</name>
    <dbReference type="NCBI Taxonomy" id="447679"/>
    <lineage>
        <taxon>Bacteria</taxon>
        <taxon>Pseudomonadati</taxon>
        <taxon>Bacteroidota</taxon>
        <taxon>Cytophagia</taxon>
        <taxon>Cytophagales</taxon>
        <taxon>Reichenbachiellaceae</taxon>
        <taxon>Ekhidna</taxon>
    </lineage>
</organism>
<evidence type="ECO:0000256" key="2">
    <source>
        <dbReference type="ARBA" id="ARBA00023054"/>
    </source>
</evidence>
<dbReference type="InterPro" id="IPR058627">
    <property type="entry name" value="MdtA-like_C"/>
</dbReference>
<evidence type="ECO:0000313" key="8">
    <source>
        <dbReference type="Proteomes" id="UP000198393"/>
    </source>
</evidence>
<evidence type="ECO:0000259" key="6">
    <source>
        <dbReference type="Pfam" id="PF25990"/>
    </source>
</evidence>
<feature type="domain" description="Multidrug resistance protein MdtA-like C-terminal permuted SH3" evidence="5">
    <location>
        <begin position="345"/>
        <end position="402"/>
    </location>
</feature>
<reference evidence="7 8" key="1">
    <citation type="submission" date="2017-06" db="EMBL/GenBank/DDBJ databases">
        <authorList>
            <person name="Kim H.J."/>
            <person name="Triplett B.A."/>
        </authorList>
    </citation>
    <scope>NUCLEOTIDE SEQUENCE [LARGE SCALE GENOMIC DNA]</scope>
    <source>
        <strain evidence="7 8">DSM 19307</strain>
    </source>
</reference>
<dbReference type="RefSeq" id="WP_089356035.1">
    <property type="nucleotide sequence ID" value="NZ_FZPD01000002.1"/>
</dbReference>
<evidence type="ECO:0000256" key="1">
    <source>
        <dbReference type="ARBA" id="ARBA00004196"/>
    </source>
</evidence>
<evidence type="ECO:0000256" key="3">
    <source>
        <dbReference type="SAM" id="Coils"/>
    </source>
</evidence>
<comment type="subcellular location">
    <subcellularLocation>
        <location evidence="1">Cell envelope</location>
    </subcellularLocation>
</comment>
<gene>
    <name evidence="7" type="ORF">SAMN05421640_1289</name>
</gene>
<dbReference type="Pfam" id="PF25967">
    <property type="entry name" value="RND-MFP_C"/>
    <property type="match status" value="1"/>
</dbReference>
<feature type="domain" description="YknX-like beta-barrel" evidence="6">
    <location>
        <begin position="264"/>
        <end position="335"/>
    </location>
</feature>
<dbReference type="Pfam" id="PF25990">
    <property type="entry name" value="Beta-barrel_YknX"/>
    <property type="match status" value="1"/>
</dbReference>
<proteinExistence type="predicted"/>
<dbReference type="EMBL" id="FZPD01000002">
    <property type="protein sequence ID" value="SNS80167.1"/>
    <property type="molecule type" value="Genomic_DNA"/>
</dbReference>
<evidence type="ECO:0000256" key="4">
    <source>
        <dbReference type="SAM" id="MobiDB-lite"/>
    </source>
</evidence>
<keyword evidence="2 3" id="KW-0175">Coiled coil</keyword>
<sequence length="448" mass="50067">MKRNNKLFIGGGVLLLVILFFVFSGSSSETGPEVVVEVEQGEFVIDIMTSGSLDAKNSVPIKGPTGLRNYRIWNVTIQDIIDEGTEVKKGQYVARLDQSELTGKIKDSQLEVDETQSQFTQTRLDTALTMRQARDELINLEYTVREKQLTLDQSQFEPPATIQKAEIELEKAKRGLQQAKENYEIKRQQNVAKMQEASAELRGDKNELEGLMALSQGFTILAPQDGMLIYERSWDGKPVKAGSQVSAWDPVVATLPDLTKMISKTYVNEVDIRKVKRGQSVEIGFDAFPDKNLKGRVTKVANVGEQRPNSDAKVFEVEIEVFGTDPLLKPGMTTSNKIITKTVEDALFIPLECLHSQHDSITYVYKKSGASTVKQEVIIGDANAEHVHIIAGLDAGDRVHLSSVQGMENKEVILLEEMNGKRNPQKVEAEPEPIQNESQQPQRRRRNN</sequence>
<feature type="coiled-coil region" evidence="3">
    <location>
        <begin position="162"/>
        <end position="214"/>
    </location>
</feature>
<evidence type="ECO:0000259" key="5">
    <source>
        <dbReference type="Pfam" id="PF25967"/>
    </source>
</evidence>
<dbReference type="PANTHER" id="PTHR32347:SF23">
    <property type="entry name" value="BLL5650 PROTEIN"/>
    <property type="match status" value="1"/>
</dbReference>
<protein>
    <submittedName>
        <fullName evidence="7">Multidrug efflux pump subunit AcrA (Membrane-fusion protein)</fullName>
    </submittedName>
</protein>
<dbReference type="Gene3D" id="2.40.420.20">
    <property type="match status" value="1"/>
</dbReference>
<evidence type="ECO:0000313" key="7">
    <source>
        <dbReference type="EMBL" id="SNS80167.1"/>
    </source>
</evidence>
<dbReference type="AlphaFoldDB" id="A0A239HFN7"/>
<dbReference type="PANTHER" id="PTHR32347">
    <property type="entry name" value="EFFLUX SYSTEM COMPONENT YKNX-RELATED"/>
    <property type="match status" value="1"/>
</dbReference>
<feature type="region of interest" description="Disordered" evidence="4">
    <location>
        <begin position="417"/>
        <end position="448"/>
    </location>
</feature>
<dbReference type="Proteomes" id="UP000198393">
    <property type="component" value="Unassembled WGS sequence"/>
</dbReference>
<accession>A0A239HFN7</accession>
<keyword evidence="8" id="KW-1185">Reference proteome</keyword>
<dbReference type="InterPro" id="IPR058636">
    <property type="entry name" value="Beta-barrel_YknX"/>
</dbReference>
<name>A0A239HFN7_EKHLU</name>
<dbReference type="GO" id="GO:0030313">
    <property type="term" value="C:cell envelope"/>
    <property type="evidence" value="ECO:0007669"/>
    <property type="project" value="UniProtKB-SubCell"/>
</dbReference>
<dbReference type="Gene3D" id="2.40.30.170">
    <property type="match status" value="1"/>
</dbReference>
<dbReference type="InterPro" id="IPR050465">
    <property type="entry name" value="UPF0194_transport"/>
</dbReference>
<dbReference type="OrthoDB" id="1522431at2"/>